<dbReference type="RefSeq" id="WP_131412624.1">
    <property type="nucleotide sequence ID" value="NZ_SJTG01000005.1"/>
</dbReference>
<proteinExistence type="predicted"/>
<reference evidence="2 3" key="1">
    <citation type="submission" date="2019-02" db="EMBL/GenBank/DDBJ databases">
        <title>Dyella amyloliquefaciens sp. nov., isolated from forest soil.</title>
        <authorList>
            <person name="Gao Z.-H."/>
            <person name="Qiu L.-H."/>
        </authorList>
    </citation>
    <scope>NUCLEOTIDE SEQUENCE [LARGE SCALE GENOMIC DNA]</scope>
    <source>
        <strain evidence="2 3">KACC 12747</strain>
    </source>
</reference>
<name>A0A4R0YGM0_9GAMM</name>
<feature type="transmembrane region" description="Helical" evidence="1">
    <location>
        <begin position="46"/>
        <end position="69"/>
    </location>
</feature>
<evidence type="ECO:0000256" key="1">
    <source>
        <dbReference type="SAM" id="Phobius"/>
    </source>
</evidence>
<accession>A0A4R0YGM0</accession>
<feature type="transmembrane region" description="Helical" evidence="1">
    <location>
        <begin position="81"/>
        <end position="102"/>
    </location>
</feature>
<evidence type="ECO:0000313" key="3">
    <source>
        <dbReference type="Proteomes" id="UP000291822"/>
    </source>
</evidence>
<keyword evidence="1" id="KW-0812">Transmembrane</keyword>
<keyword evidence="1" id="KW-0472">Membrane</keyword>
<feature type="transmembrane region" description="Helical" evidence="1">
    <location>
        <begin position="18"/>
        <end position="40"/>
    </location>
</feature>
<keyword evidence="3" id="KW-1185">Reference proteome</keyword>
<comment type="caution">
    <text evidence="2">The sequence shown here is derived from an EMBL/GenBank/DDBJ whole genome shotgun (WGS) entry which is preliminary data.</text>
</comment>
<dbReference type="EMBL" id="SJTG01000005">
    <property type="protein sequence ID" value="TCI07323.1"/>
    <property type="molecule type" value="Genomic_DNA"/>
</dbReference>
<dbReference type="AlphaFoldDB" id="A0A4R0YGM0"/>
<keyword evidence="1" id="KW-1133">Transmembrane helix</keyword>
<organism evidence="2 3">
    <name type="scientific">Dyella soli</name>
    <dbReference type="NCBI Taxonomy" id="522319"/>
    <lineage>
        <taxon>Bacteria</taxon>
        <taxon>Pseudomonadati</taxon>
        <taxon>Pseudomonadota</taxon>
        <taxon>Gammaproteobacteria</taxon>
        <taxon>Lysobacterales</taxon>
        <taxon>Rhodanobacteraceae</taxon>
        <taxon>Dyella</taxon>
    </lineage>
</organism>
<sequence>MEASIDQGGVIVSVQPRYLAVALLIGVYALVLPWAVQWLVPGGEHIFVGLGALLAVMAIIAVLALLVPKVRAAVMTERHRVIFYASTLVIALYLGWAGSLLLRPISE</sequence>
<protein>
    <submittedName>
        <fullName evidence="2">Uncharacterized protein</fullName>
    </submittedName>
</protein>
<dbReference type="Proteomes" id="UP000291822">
    <property type="component" value="Unassembled WGS sequence"/>
</dbReference>
<gene>
    <name evidence="2" type="ORF">EZM97_32555</name>
</gene>
<evidence type="ECO:0000313" key="2">
    <source>
        <dbReference type="EMBL" id="TCI07323.1"/>
    </source>
</evidence>